<sequence length="206" mass="22030">MKLGHVPQLPVSTHHPSSLPWPTQEPSLCPPSQQTQLQPGPSSHQLLTAPPSAMKAPCPQLPCPPASHPLCLLWLLAHPLSHHLGWPRVPQPQHSAQSLAWSHLMTRSCTSSCGPGWAPTWDAHSVPNAGPTLSLPWAASDYDWLRGGHHQAPALHPELPSPLRVLGPQKPCCSLTCDQVQCGEKYEGGSSPGFSSVRDPCPAPAP</sequence>
<dbReference type="AlphaFoldDB" id="Q8NDT9"/>
<feature type="region of interest" description="Disordered" evidence="1">
    <location>
        <begin position="1"/>
        <end position="51"/>
    </location>
</feature>
<evidence type="ECO:0000256" key="1">
    <source>
        <dbReference type="SAM" id="MobiDB-lite"/>
    </source>
</evidence>
<reference evidence="2" key="1">
    <citation type="submission" date="2002-07" db="EMBL/GenBank/DDBJ databases">
        <authorList>
            <person name="Koehrer K."/>
            <person name="Beyer A."/>
            <person name="Mewes H.W."/>
            <person name="Weil B."/>
            <person name="Wiemann S."/>
        </authorList>
    </citation>
    <scope>NUCLEOTIDE SEQUENCE</scope>
    <source>
        <tissue evidence="2">Brain</tissue>
    </source>
</reference>
<organism evidence="2">
    <name type="scientific">Homo sapiens</name>
    <name type="common">Human</name>
    <dbReference type="NCBI Taxonomy" id="9606"/>
    <lineage>
        <taxon>Eukaryota</taxon>
        <taxon>Metazoa</taxon>
        <taxon>Chordata</taxon>
        <taxon>Craniata</taxon>
        <taxon>Vertebrata</taxon>
        <taxon>Euteleostomi</taxon>
        <taxon>Mammalia</taxon>
        <taxon>Eutheria</taxon>
        <taxon>Euarchontoglires</taxon>
        <taxon>Primates</taxon>
        <taxon>Haplorrhini</taxon>
        <taxon>Catarrhini</taxon>
        <taxon>Hominidae</taxon>
        <taxon>Homo</taxon>
    </lineage>
</organism>
<name>Q8NDT9_HUMAN</name>
<dbReference type="IntAct" id="Q8NDT9">
    <property type="interactions" value="1"/>
</dbReference>
<proteinExistence type="evidence at transcript level"/>
<dbReference type="EMBL" id="AL831828">
    <property type="protein sequence ID" value="CAD38541.1"/>
    <property type="molecule type" value="mRNA"/>
</dbReference>
<gene>
    <name evidence="2" type="primary">DKFZp547P1613</name>
</gene>
<accession>Q8NDT9</accession>
<feature type="compositionally biased region" description="Polar residues" evidence="1">
    <location>
        <begin position="10"/>
        <end position="46"/>
    </location>
</feature>
<evidence type="ECO:0000313" key="2">
    <source>
        <dbReference type="EMBL" id="CAD38541.1"/>
    </source>
</evidence>
<protein>
    <submittedName>
        <fullName evidence="2">Uncharacterized protein DKFZp547P1613</fullName>
    </submittedName>
</protein>
<feature type="region of interest" description="Disordered" evidence="1">
    <location>
        <begin position="187"/>
        <end position="206"/>
    </location>
</feature>